<accession>A0A1M7B1V9</accession>
<dbReference type="Proteomes" id="UP000322545">
    <property type="component" value="Unassembled WGS sequence"/>
</dbReference>
<protein>
    <submittedName>
        <fullName evidence="1">Uncharacterized protein</fullName>
    </submittedName>
</protein>
<sequence length="47" mass="5107">MRWLQDYMMVMTMAVAIAIGVAGLSSLGLEILKSDFADAVSSLSKER</sequence>
<proteinExistence type="predicted"/>
<dbReference type="AlphaFoldDB" id="A0A1M7B1V9"/>
<name>A0A1M7B1V9_9RHOB</name>
<organism evidence="1 2">
    <name type="scientific">Roseovarius litoreus</name>
    <dbReference type="NCBI Taxonomy" id="1155722"/>
    <lineage>
        <taxon>Bacteria</taxon>
        <taxon>Pseudomonadati</taxon>
        <taxon>Pseudomonadota</taxon>
        <taxon>Alphaproteobacteria</taxon>
        <taxon>Rhodobacterales</taxon>
        <taxon>Roseobacteraceae</taxon>
        <taxon>Roseovarius</taxon>
    </lineage>
</organism>
<keyword evidence="2" id="KW-1185">Reference proteome</keyword>
<dbReference type="EMBL" id="FRCB01000001">
    <property type="protein sequence ID" value="SHL48998.1"/>
    <property type="molecule type" value="Genomic_DNA"/>
</dbReference>
<evidence type="ECO:0000313" key="1">
    <source>
        <dbReference type="EMBL" id="SHL48998.1"/>
    </source>
</evidence>
<reference evidence="1 2" key="1">
    <citation type="submission" date="2016-11" db="EMBL/GenBank/DDBJ databases">
        <authorList>
            <person name="Varghese N."/>
            <person name="Submissions S."/>
        </authorList>
    </citation>
    <scope>NUCLEOTIDE SEQUENCE [LARGE SCALE GENOMIC DNA]</scope>
    <source>
        <strain evidence="1 2">DSM 28249</strain>
    </source>
</reference>
<evidence type="ECO:0000313" key="2">
    <source>
        <dbReference type="Proteomes" id="UP000322545"/>
    </source>
</evidence>
<gene>
    <name evidence="1" type="ORF">SAMN05443432_101660</name>
</gene>
<dbReference type="RefSeq" id="WP_188129846.1">
    <property type="nucleotide sequence ID" value="NZ_FRCB01000001.1"/>
</dbReference>